<evidence type="ECO:0000256" key="1">
    <source>
        <dbReference type="SAM" id="MobiDB-lite"/>
    </source>
</evidence>
<feature type="compositionally biased region" description="Basic and acidic residues" evidence="1">
    <location>
        <begin position="195"/>
        <end position="212"/>
    </location>
</feature>
<dbReference type="Proteomes" id="UP000004625">
    <property type="component" value="Unassembled WGS sequence"/>
</dbReference>
<dbReference type="PATRIC" id="fig|797515.3.peg.2497"/>
<dbReference type="HOGENOM" id="CLU_080936_2_0_9"/>
<evidence type="ECO:0000313" key="3">
    <source>
        <dbReference type="Proteomes" id="UP000004625"/>
    </source>
</evidence>
<feature type="compositionally biased region" description="Basic residues" evidence="1">
    <location>
        <begin position="181"/>
        <end position="194"/>
    </location>
</feature>
<sequence length="234" mass="27656">MRGGSSMDRKQLDTLIAQRDENRHPLAQIRRESETEFTINNHKYEVVHSFNDGFNFEEFIRRYNPALSQYDYIVGDWGYGQLRLKGFYSETRDEVKGPFITALNDYLLEDVNFGSANFVVHNLEARPVIRKASHSRSRRHSGRNRSRNNNSRSNPGRQQNSRNHDNPQHEHQNNHENETKHRNHNGNRRNHRNHAFVEQKVKPVKPSLEKRDNLVVTKEAESNNHHFIIRESKK</sequence>
<dbReference type="STRING" id="797515.HMPREF9103_02753"/>
<gene>
    <name evidence="2" type="ORF">HMPREF9103_02753</name>
</gene>
<feature type="region of interest" description="Disordered" evidence="1">
    <location>
        <begin position="130"/>
        <end position="212"/>
    </location>
</feature>
<feature type="compositionally biased region" description="Basic residues" evidence="1">
    <location>
        <begin position="130"/>
        <end position="146"/>
    </location>
</feature>
<feature type="compositionally biased region" description="Low complexity" evidence="1">
    <location>
        <begin position="147"/>
        <end position="161"/>
    </location>
</feature>
<keyword evidence="3" id="KW-1185">Reference proteome</keyword>
<dbReference type="Gene3D" id="3.50.4.20">
    <property type="match status" value="1"/>
</dbReference>
<accession>G9ZSN4</accession>
<dbReference type="EMBL" id="AGEY01000196">
    <property type="protein sequence ID" value="EHL95797.1"/>
    <property type="molecule type" value="Genomic_DNA"/>
</dbReference>
<reference evidence="2 3" key="1">
    <citation type="submission" date="2011-09" db="EMBL/GenBank/DDBJ databases">
        <authorList>
            <person name="Weinstock G."/>
            <person name="Sodergren E."/>
            <person name="Clifton S."/>
            <person name="Fulton L."/>
            <person name="Fulton B."/>
            <person name="Courtney L."/>
            <person name="Fronick C."/>
            <person name="Harrison M."/>
            <person name="Strong C."/>
            <person name="Farmer C."/>
            <person name="Delahaunty K."/>
            <person name="Markovic C."/>
            <person name="Hall O."/>
            <person name="Minx P."/>
            <person name="Tomlinson C."/>
            <person name="Mitreva M."/>
            <person name="Hou S."/>
            <person name="Chen J."/>
            <person name="Wollam A."/>
            <person name="Pepin K.H."/>
            <person name="Johnson M."/>
            <person name="Bhonagiri V."/>
            <person name="Zhang X."/>
            <person name="Suruliraj S."/>
            <person name="Warren W."/>
            <person name="Chinwalla A."/>
            <person name="Mardis E.R."/>
            <person name="Wilson R.K."/>
        </authorList>
    </citation>
    <scope>NUCLEOTIDE SEQUENCE [LARGE SCALE GENOMIC DNA]</scope>
    <source>
        <strain evidence="2 3">F0439</strain>
    </source>
</reference>
<evidence type="ECO:0008006" key="4">
    <source>
        <dbReference type="Google" id="ProtNLM"/>
    </source>
</evidence>
<dbReference type="InterPro" id="IPR038141">
    <property type="entry name" value="YutD-like_sf"/>
</dbReference>
<dbReference type="eggNOG" id="COG4470">
    <property type="taxonomic scope" value="Bacteria"/>
</dbReference>
<dbReference type="Pfam" id="PF06265">
    <property type="entry name" value="YutD-like"/>
    <property type="match status" value="1"/>
</dbReference>
<organism evidence="2 3">
    <name type="scientific">Lentilactobacillus parafarraginis F0439</name>
    <dbReference type="NCBI Taxonomy" id="797515"/>
    <lineage>
        <taxon>Bacteria</taxon>
        <taxon>Bacillati</taxon>
        <taxon>Bacillota</taxon>
        <taxon>Bacilli</taxon>
        <taxon>Lactobacillales</taxon>
        <taxon>Lactobacillaceae</taxon>
        <taxon>Lentilactobacillus</taxon>
    </lineage>
</organism>
<proteinExistence type="predicted"/>
<evidence type="ECO:0000313" key="2">
    <source>
        <dbReference type="EMBL" id="EHL95797.1"/>
    </source>
</evidence>
<protein>
    <recommendedName>
        <fullName evidence="4">DUF1027 domain-containing protein</fullName>
    </recommendedName>
</protein>
<name>G9ZSN4_9LACO</name>
<comment type="caution">
    <text evidence="2">The sequence shown here is derived from an EMBL/GenBank/DDBJ whole genome shotgun (WGS) entry which is preliminary data.</text>
</comment>
<dbReference type="AlphaFoldDB" id="G9ZSN4"/>
<feature type="compositionally biased region" description="Basic and acidic residues" evidence="1">
    <location>
        <begin position="162"/>
        <end position="180"/>
    </location>
</feature>
<dbReference type="InterPro" id="IPR009370">
    <property type="entry name" value="YutD-like"/>
</dbReference>